<feature type="compositionally biased region" description="Gly residues" evidence="1">
    <location>
        <begin position="58"/>
        <end position="70"/>
    </location>
</feature>
<name>A0A5B7FHY7_PORTR</name>
<proteinExistence type="predicted"/>
<dbReference type="Proteomes" id="UP000324222">
    <property type="component" value="Unassembled WGS sequence"/>
</dbReference>
<accession>A0A5B7FHY7</accession>
<feature type="compositionally biased region" description="Acidic residues" evidence="1">
    <location>
        <begin position="45"/>
        <end position="55"/>
    </location>
</feature>
<keyword evidence="3" id="KW-1185">Reference proteome</keyword>
<feature type="region of interest" description="Disordered" evidence="1">
    <location>
        <begin position="45"/>
        <end position="70"/>
    </location>
</feature>
<comment type="caution">
    <text evidence="2">The sequence shown here is derived from an EMBL/GenBank/DDBJ whole genome shotgun (WGS) entry which is preliminary data.</text>
</comment>
<dbReference type="EMBL" id="VSRR010007448">
    <property type="protein sequence ID" value="MPC46911.1"/>
    <property type="molecule type" value="Genomic_DNA"/>
</dbReference>
<gene>
    <name evidence="2" type="ORF">E2C01_040642</name>
</gene>
<sequence>MIEISEGERRNFVAAVLEGGSPRIILEDSYSFLNIAILRHEIEAREEDEGEDSDESSGGVGVVVGAGAGV</sequence>
<reference evidence="2 3" key="1">
    <citation type="submission" date="2019-05" db="EMBL/GenBank/DDBJ databases">
        <title>Another draft genome of Portunus trituberculatus and its Hox gene families provides insights of decapod evolution.</title>
        <authorList>
            <person name="Jeong J.-H."/>
            <person name="Song I."/>
            <person name="Kim S."/>
            <person name="Choi T."/>
            <person name="Kim D."/>
            <person name="Ryu S."/>
            <person name="Kim W."/>
        </authorList>
    </citation>
    <scope>NUCLEOTIDE SEQUENCE [LARGE SCALE GENOMIC DNA]</scope>
    <source>
        <tissue evidence="2">Muscle</tissue>
    </source>
</reference>
<evidence type="ECO:0000313" key="3">
    <source>
        <dbReference type="Proteomes" id="UP000324222"/>
    </source>
</evidence>
<organism evidence="2 3">
    <name type="scientific">Portunus trituberculatus</name>
    <name type="common">Swimming crab</name>
    <name type="synonym">Neptunus trituberculatus</name>
    <dbReference type="NCBI Taxonomy" id="210409"/>
    <lineage>
        <taxon>Eukaryota</taxon>
        <taxon>Metazoa</taxon>
        <taxon>Ecdysozoa</taxon>
        <taxon>Arthropoda</taxon>
        <taxon>Crustacea</taxon>
        <taxon>Multicrustacea</taxon>
        <taxon>Malacostraca</taxon>
        <taxon>Eumalacostraca</taxon>
        <taxon>Eucarida</taxon>
        <taxon>Decapoda</taxon>
        <taxon>Pleocyemata</taxon>
        <taxon>Brachyura</taxon>
        <taxon>Eubrachyura</taxon>
        <taxon>Portunoidea</taxon>
        <taxon>Portunidae</taxon>
        <taxon>Portuninae</taxon>
        <taxon>Portunus</taxon>
    </lineage>
</organism>
<evidence type="ECO:0000256" key="1">
    <source>
        <dbReference type="SAM" id="MobiDB-lite"/>
    </source>
</evidence>
<dbReference type="AlphaFoldDB" id="A0A5B7FHY7"/>
<protein>
    <submittedName>
        <fullName evidence="2">Uncharacterized protein</fullName>
    </submittedName>
</protein>
<evidence type="ECO:0000313" key="2">
    <source>
        <dbReference type="EMBL" id="MPC46911.1"/>
    </source>
</evidence>